<name>A0A3M0MER8_9RHOB</name>
<sequence length="299" mass="31591">MAGRQRRPQRTVPCRRHPARGAALVTLAALPDVPGIRLTAEELLALRDEIRGPGRHRPATRRPGVAPARLEGSGMDLREIRAYVAGDDPRRLDPAATARTGQPHIRSLHEDRDDTTLLIADFRAPMLWGTGTALRSVRAARHLARAGWQAALRGGSVAGLTVSGAGLAELAPATGDAHMASVSRLLAHQHDRALTDPGTPSLTEALAHAARLAPAGGRVLLATAPGGWQSAEAALSRLARRRKLTVALILDEIECIAPSGVLAVSDGRASRLARLSVPDLSDDSDRLRVLGAIPAEVQP</sequence>
<dbReference type="EMBL" id="QOKZ01000002">
    <property type="protein sequence ID" value="RMC36141.1"/>
    <property type="molecule type" value="Genomic_DNA"/>
</dbReference>
<accession>A0A3M0MER8</accession>
<protein>
    <submittedName>
        <fullName evidence="2">DUF58 domain-containing protein</fullName>
    </submittedName>
</protein>
<dbReference type="InterPro" id="IPR002881">
    <property type="entry name" value="DUF58"/>
</dbReference>
<dbReference type="PANTHER" id="PTHR33608:SF12">
    <property type="entry name" value="DUF58 DOMAIN-CONTAINING PROTEIN"/>
    <property type="match status" value="1"/>
</dbReference>
<dbReference type="Pfam" id="PF01882">
    <property type="entry name" value="DUF58"/>
    <property type="match status" value="1"/>
</dbReference>
<dbReference type="Proteomes" id="UP000273516">
    <property type="component" value="Unassembled WGS sequence"/>
</dbReference>
<comment type="caution">
    <text evidence="2">The sequence shown here is derived from an EMBL/GenBank/DDBJ whole genome shotgun (WGS) entry which is preliminary data.</text>
</comment>
<evidence type="ECO:0000259" key="1">
    <source>
        <dbReference type="Pfam" id="PF01882"/>
    </source>
</evidence>
<dbReference type="OrthoDB" id="9776116at2"/>
<organism evidence="2 3">
    <name type="scientific">Paracoccus alkanivorans</name>
    <dbReference type="NCBI Taxonomy" id="2116655"/>
    <lineage>
        <taxon>Bacteria</taxon>
        <taxon>Pseudomonadati</taxon>
        <taxon>Pseudomonadota</taxon>
        <taxon>Alphaproteobacteria</taxon>
        <taxon>Rhodobacterales</taxon>
        <taxon>Paracoccaceae</taxon>
        <taxon>Paracoccus</taxon>
    </lineage>
</organism>
<dbReference type="AlphaFoldDB" id="A0A3M0MER8"/>
<gene>
    <name evidence="2" type="ORF">C9E81_05410</name>
</gene>
<evidence type="ECO:0000313" key="3">
    <source>
        <dbReference type="Proteomes" id="UP000273516"/>
    </source>
</evidence>
<evidence type="ECO:0000313" key="2">
    <source>
        <dbReference type="EMBL" id="RMC36141.1"/>
    </source>
</evidence>
<feature type="domain" description="DUF58" evidence="1">
    <location>
        <begin position="79"/>
        <end position="268"/>
    </location>
</feature>
<proteinExistence type="predicted"/>
<reference evidence="2 3" key="1">
    <citation type="submission" date="2018-07" db="EMBL/GenBank/DDBJ databases">
        <authorList>
            <person name="Zhang Y."/>
            <person name="Wang L."/>
            <person name="Ma S."/>
        </authorList>
    </citation>
    <scope>NUCLEOTIDE SEQUENCE [LARGE SCALE GENOMIC DNA]</scope>
    <source>
        <strain evidence="2 3">4-2</strain>
    </source>
</reference>
<keyword evidence="3" id="KW-1185">Reference proteome</keyword>
<dbReference type="PANTHER" id="PTHR33608">
    <property type="entry name" value="BLL2464 PROTEIN"/>
    <property type="match status" value="1"/>
</dbReference>